<feature type="transmembrane region" description="Helical" evidence="2">
    <location>
        <begin position="6"/>
        <end position="25"/>
    </location>
</feature>
<feature type="region of interest" description="Disordered" evidence="1">
    <location>
        <begin position="285"/>
        <end position="331"/>
    </location>
</feature>
<dbReference type="Proteomes" id="UP000193642">
    <property type="component" value="Unassembled WGS sequence"/>
</dbReference>
<feature type="compositionally biased region" description="Basic and acidic residues" evidence="1">
    <location>
        <begin position="321"/>
        <end position="331"/>
    </location>
</feature>
<dbReference type="EMBL" id="MCGO01000002">
    <property type="protein sequence ID" value="ORY52858.1"/>
    <property type="molecule type" value="Genomic_DNA"/>
</dbReference>
<keyword evidence="4" id="KW-1185">Reference proteome</keyword>
<reference evidence="3 4" key="1">
    <citation type="submission" date="2016-07" db="EMBL/GenBank/DDBJ databases">
        <title>Pervasive Adenine N6-methylation of Active Genes in Fungi.</title>
        <authorList>
            <consortium name="DOE Joint Genome Institute"/>
            <person name="Mondo S.J."/>
            <person name="Dannebaum R.O."/>
            <person name="Kuo R.C."/>
            <person name="Labutti K."/>
            <person name="Haridas S."/>
            <person name="Kuo A."/>
            <person name="Salamov A."/>
            <person name="Ahrendt S.R."/>
            <person name="Lipzen A."/>
            <person name="Sullivan W."/>
            <person name="Andreopoulos W.B."/>
            <person name="Clum A."/>
            <person name="Lindquist E."/>
            <person name="Daum C."/>
            <person name="Ramamoorthy G.K."/>
            <person name="Gryganskyi A."/>
            <person name="Culley D."/>
            <person name="Magnuson J.K."/>
            <person name="James T.Y."/>
            <person name="O'Malley M.A."/>
            <person name="Stajich J.E."/>
            <person name="Spatafora J.W."/>
            <person name="Visel A."/>
            <person name="Grigoriev I.V."/>
        </authorList>
    </citation>
    <scope>NUCLEOTIDE SEQUENCE [LARGE SCALE GENOMIC DNA]</scope>
    <source>
        <strain evidence="3 4">JEL800</strain>
    </source>
</reference>
<comment type="caution">
    <text evidence="3">The sequence shown here is derived from an EMBL/GenBank/DDBJ whole genome shotgun (WGS) entry which is preliminary data.</text>
</comment>
<evidence type="ECO:0000313" key="4">
    <source>
        <dbReference type="Proteomes" id="UP000193642"/>
    </source>
</evidence>
<evidence type="ECO:0000256" key="1">
    <source>
        <dbReference type="SAM" id="MobiDB-lite"/>
    </source>
</evidence>
<keyword evidence="2" id="KW-0812">Transmembrane</keyword>
<keyword evidence="2" id="KW-0472">Membrane</keyword>
<evidence type="ECO:0000256" key="2">
    <source>
        <dbReference type="SAM" id="Phobius"/>
    </source>
</evidence>
<keyword evidence="2" id="KW-1133">Transmembrane helix</keyword>
<feature type="compositionally biased region" description="Polar residues" evidence="1">
    <location>
        <begin position="308"/>
        <end position="320"/>
    </location>
</feature>
<dbReference type="AlphaFoldDB" id="A0A1Y2D0Q2"/>
<accession>A0A1Y2D0Q2</accession>
<name>A0A1Y2D0Q2_9FUNG</name>
<proteinExistence type="predicted"/>
<protein>
    <submittedName>
        <fullName evidence="3">Uncharacterized protein</fullName>
    </submittedName>
</protein>
<evidence type="ECO:0000313" key="3">
    <source>
        <dbReference type="EMBL" id="ORY52858.1"/>
    </source>
</evidence>
<organism evidence="3 4">
    <name type="scientific">Rhizoclosmatium globosum</name>
    <dbReference type="NCBI Taxonomy" id="329046"/>
    <lineage>
        <taxon>Eukaryota</taxon>
        <taxon>Fungi</taxon>
        <taxon>Fungi incertae sedis</taxon>
        <taxon>Chytridiomycota</taxon>
        <taxon>Chytridiomycota incertae sedis</taxon>
        <taxon>Chytridiomycetes</taxon>
        <taxon>Chytridiales</taxon>
        <taxon>Chytriomycetaceae</taxon>
        <taxon>Rhizoclosmatium</taxon>
    </lineage>
</organism>
<sequence length="331" mass="35498">MEQAALAATITLFGLSCAGLSWVALRRLRRRMRDGDDSSASATTAATAEQLELRLSQRPRVSFSDFSIEYVGRPSLSLSNNLQKSSNSNSADTSAFVELYKSPWDADLSGSPDDVRSLIAGLNRDISKYSVGASRGGSANGSYSRSLLRTITPSSPPILANGHGRSLSDPHAISLQLSIDTMRDSFLNPSYPSSPRTFPETGHNLVSASTFSSSTLNSANTPQFPSLNPPISIKKPIPIPAAAVAAATSAVIGGSLLKRDPSPYLKSKPSSDTAMLIPSHILRQAEEDEEDFSSESSEYMDWQEKARISQTAGQTSMISHSSDESLGRYLF</sequence>
<gene>
    <name evidence="3" type="ORF">BCR33DRAFT_732709</name>
</gene>